<dbReference type="CDD" id="cd01335">
    <property type="entry name" value="Radical_SAM"/>
    <property type="match status" value="1"/>
</dbReference>
<dbReference type="SFLD" id="SFLDG01067">
    <property type="entry name" value="SPASM/twitch_domain_containing"/>
    <property type="match status" value="1"/>
</dbReference>
<dbReference type="SUPFAM" id="SSF102114">
    <property type="entry name" value="Radical SAM enzymes"/>
    <property type="match status" value="1"/>
</dbReference>
<dbReference type="STRING" id="1041930.Mtc_0531"/>
<dbReference type="KEGG" id="mez:Mtc_0531"/>
<evidence type="ECO:0000313" key="7">
    <source>
        <dbReference type="Proteomes" id="UP000005233"/>
    </source>
</evidence>
<dbReference type="PANTHER" id="PTHR11228">
    <property type="entry name" value="RADICAL SAM DOMAIN PROTEIN"/>
    <property type="match status" value="1"/>
</dbReference>
<protein>
    <submittedName>
        <fullName evidence="6">Fe-S oxidoreductase</fullName>
    </submittedName>
</protein>
<dbReference type="GO" id="GO:0051536">
    <property type="term" value="F:iron-sulfur cluster binding"/>
    <property type="evidence" value="ECO:0007669"/>
    <property type="project" value="UniProtKB-KW"/>
</dbReference>
<keyword evidence="4" id="KW-0411">Iron-sulfur</keyword>
<dbReference type="GO" id="GO:0003824">
    <property type="term" value="F:catalytic activity"/>
    <property type="evidence" value="ECO:0007669"/>
    <property type="project" value="InterPro"/>
</dbReference>
<dbReference type="PANTHER" id="PTHR11228:SF35">
    <property type="entry name" value="MOLYBDENUM COFACTOR BIOSYNTHESIS PROTEIN A-RELATED"/>
    <property type="match status" value="1"/>
</dbReference>
<dbReference type="Pfam" id="PF04055">
    <property type="entry name" value="Radical_SAM"/>
    <property type="match status" value="1"/>
</dbReference>
<evidence type="ECO:0000259" key="5">
    <source>
        <dbReference type="PROSITE" id="PS51918"/>
    </source>
</evidence>
<dbReference type="InterPro" id="IPR050377">
    <property type="entry name" value="Radical_SAM_PqqE_MftC-like"/>
</dbReference>
<dbReference type="RefSeq" id="WP_014405136.1">
    <property type="nucleotide sequence ID" value="NC_017034.1"/>
</dbReference>
<dbReference type="eggNOG" id="arCOG00951">
    <property type="taxonomic scope" value="Archaea"/>
</dbReference>
<proteinExistence type="predicted"/>
<evidence type="ECO:0000256" key="3">
    <source>
        <dbReference type="ARBA" id="ARBA00023004"/>
    </source>
</evidence>
<gene>
    <name evidence="6" type="ordered locus">Mtc_0531</name>
</gene>
<dbReference type="EMBL" id="CP003243">
    <property type="protein sequence ID" value="AFC99297.1"/>
    <property type="molecule type" value="Genomic_DNA"/>
</dbReference>
<dbReference type="SFLD" id="SFLDG01110">
    <property type="entry name" value="Uncharacterised_Radical_SAM_Su"/>
    <property type="match status" value="1"/>
</dbReference>
<dbReference type="SFLD" id="SFLDS00029">
    <property type="entry name" value="Radical_SAM"/>
    <property type="match status" value="1"/>
</dbReference>
<dbReference type="InterPro" id="IPR006638">
    <property type="entry name" value="Elp3/MiaA/NifB-like_rSAM"/>
</dbReference>
<reference evidence="6 7" key="1">
    <citation type="journal article" date="2012" name="J. Bacteriol.">
        <title>Complete genome sequence of a thermophilic methanogen, Methanocella conradii HZ254, isolated from Chinese rice field soil.</title>
        <authorList>
            <person name="Lu Z."/>
            <person name="Lu Y."/>
        </authorList>
    </citation>
    <scope>NUCLEOTIDE SEQUENCE [LARGE SCALE GENOMIC DNA]</scope>
    <source>
        <strain evidence="7">DSM 24694 / JCM 17849 / CGMCC 1.5162 / HZ254</strain>
    </source>
</reference>
<dbReference type="PROSITE" id="PS51918">
    <property type="entry name" value="RADICAL_SAM"/>
    <property type="match status" value="1"/>
</dbReference>
<dbReference type="InterPro" id="IPR058240">
    <property type="entry name" value="rSAM_sf"/>
</dbReference>
<feature type="domain" description="Radical SAM core" evidence="5">
    <location>
        <begin position="80"/>
        <end position="313"/>
    </location>
</feature>
<dbReference type="GeneID" id="11970419"/>
<dbReference type="SMART" id="SM00729">
    <property type="entry name" value="Elp3"/>
    <property type="match status" value="1"/>
</dbReference>
<sequence length="385" mass="43644">MAVFSEIYDEGDYKVFVIRGAIEARIPMNFYTQLKRKYSDEEIVSMQEPKVLRHHHTKRELVYVTRESGLPLIGHTAFGLIDRGTNLIQVRPVSGCNLNCIFCSVDEGVSKSRRTDFIVDTDYLVDEFKKVAEIKGDDVEAHIDGQGEPFIYPYMVELLKKLREVPQVKVISVQTNGMLLDAEKIKEMEGLLDRINLSISALDDRKARMLAGTNLYDVGHVKDVARAIASSEIDLLLAPVWVPGFNDEEIPRIIEFGLEIGAGKRWPPLGIQNYVRYQFGKKVRGRPMKFAEFFRRLEEYEKQYGLKLRLSPADFNIHKAPSLPKAFRKGERLRLKLVAPGRVFGEMLAVERGRVIGVLTDKPVGAAVPAEITRTTDNVYVATTK</sequence>
<evidence type="ECO:0000313" key="6">
    <source>
        <dbReference type="EMBL" id="AFC99297.1"/>
    </source>
</evidence>
<organism evidence="6 7">
    <name type="scientific">Methanocella conradii (strain DSM 24694 / JCM 17849 / CGMCC 1.5162 / HZ254)</name>
    <dbReference type="NCBI Taxonomy" id="1041930"/>
    <lineage>
        <taxon>Archaea</taxon>
        <taxon>Methanobacteriati</taxon>
        <taxon>Methanobacteriota</taxon>
        <taxon>Stenosarchaea group</taxon>
        <taxon>Methanomicrobia</taxon>
        <taxon>Methanocellales</taxon>
        <taxon>Methanocellaceae</taxon>
        <taxon>Methanocella</taxon>
    </lineage>
</organism>
<dbReference type="HOGENOM" id="CLU_048071_0_0_2"/>
<name>H8I5H8_METCZ</name>
<keyword evidence="2" id="KW-0479">Metal-binding</keyword>
<dbReference type="InterPro" id="IPR007197">
    <property type="entry name" value="rSAM"/>
</dbReference>
<accession>H8I5H8</accession>
<dbReference type="Gene3D" id="3.20.20.70">
    <property type="entry name" value="Aldolase class I"/>
    <property type="match status" value="1"/>
</dbReference>
<evidence type="ECO:0000256" key="1">
    <source>
        <dbReference type="ARBA" id="ARBA00022691"/>
    </source>
</evidence>
<dbReference type="InterPro" id="IPR013785">
    <property type="entry name" value="Aldolase_TIM"/>
</dbReference>
<evidence type="ECO:0000256" key="2">
    <source>
        <dbReference type="ARBA" id="ARBA00022723"/>
    </source>
</evidence>
<dbReference type="GO" id="GO:0046872">
    <property type="term" value="F:metal ion binding"/>
    <property type="evidence" value="ECO:0007669"/>
    <property type="project" value="UniProtKB-KW"/>
</dbReference>
<keyword evidence="1" id="KW-0949">S-adenosyl-L-methionine</keyword>
<evidence type="ECO:0000256" key="4">
    <source>
        <dbReference type="ARBA" id="ARBA00023014"/>
    </source>
</evidence>
<dbReference type="Proteomes" id="UP000005233">
    <property type="component" value="Chromosome"/>
</dbReference>
<dbReference type="InterPro" id="IPR040088">
    <property type="entry name" value="MJ0103-like"/>
</dbReference>
<keyword evidence="7" id="KW-1185">Reference proteome</keyword>
<keyword evidence="3" id="KW-0408">Iron</keyword>
<dbReference type="AlphaFoldDB" id="H8I5H8"/>